<evidence type="ECO:0000256" key="3">
    <source>
        <dbReference type="ARBA" id="ARBA00022089"/>
    </source>
</evidence>
<accession>R8BJZ8</accession>
<evidence type="ECO:0000256" key="8">
    <source>
        <dbReference type="ARBA" id="ARBA00023136"/>
    </source>
</evidence>
<dbReference type="AlphaFoldDB" id="R8BJZ8"/>
<dbReference type="Pfam" id="PF20520">
    <property type="entry name" value="Ac45-VOA1_TM"/>
    <property type="match status" value="1"/>
</dbReference>
<gene>
    <name evidence="13" type="ORF">UCRPA7_4942</name>
</gene>
<evidence type="ECO:0000256" key="1">
    <source>
        <dbReference type="ARBA" id="ARBA00004115"/>
    </source>
</evidence>
<dbReference type="GeneID" id="19325446"/>
<comment type="similarity">
    <text evidence="2">Belongs to the BIG1 family.</text>
</comment>
<evidence type="ECO:0000313" key="14">
    <source>
        <dbReference type="Proteomes" id="UP000014074"/>
    </source>
</evidence>
<dbReference type="EMBL" id="KB933143">
    <property type="protein sequence ID" value="EON99542.1"/>
    <property type="molecule type" value="Genomic_DNA"/>
</dbReference>
<feature type="transmembrane region" description="Helical" evidence="10">
    <location>
        <begin position="226"/>
        <end position="249"/>
    </location>
</feature>
<proteinExistence type="inferred from homology"/>
<organism evidence="13 14">
    <name type="scientific">Phaeoacremonium minimum (strain UCR-PA7)</name>
    <name type="common">Esca disease fungus</name>
    <name type="synonym">Togninia minima</name>
    <dbReference type="NCBI Taxonomy" id="1286976"/>
    <lineage>
        <taxon>Eukaryota</taxon>
        <taxon>Fungi</taxon>
        <taxon>Dikarya</taxon>
        <taxon>Ascomycota</taxon>
        <taxon>Pezizomycotina</taxon>
        <taxon>Sordariomycetes</taxon>
        <taxon>Sordariomycetidae</taxon>
        <taxon>Togniniales</taxon>
        <taxon>Togniniaceae</taxon>
        <taxon>Phaeoacremonium</taxon>
    </lineage>
</organism>
<keyword evidence="9" id="KW-0961">Cell wall biogenesis/degradation</keyword>
<evidence type="ECO:0000256" key="9">
    <source>
        <dbReference type="ARBA" id="ARBA00023316"/>
    </source>
</evidence>
<protein>
    <recommendedName>
        <fullName evidence="3">Protein BIG1</fullName>
    </recommendedName>
</protein>
<evidence type="ECO:0000259" key="12">
    <source>
        <dbReference type="Pfam" id="PF20520"/>
    </source>
</evidence>
<evidence type="ECO:0000313" key="13">
    <source>
        <dbReference type="EMBL" id="EON99542.1"/>
    </source>
</evidence>
<dbReference type="KEGG" id="tmn:UCRPA7_4942"/>
<dbReference type="OrthoDB" id="9985059at2759"/>
<dbReference type="GO" id="GO:0006078">
    <property type="term" value="P:(1-&gt;6)-beta-D-glucan biosynthetic process"/>
    <property type="evidence" value="ECO:0007669"/>
    <property type="project" value="TreeGrafter"/>
</dbReference>
<dbReference type="PANTHER" id="PTHR28285:SF1">
    <property type="entry name" value="PROTEIN BIG1"/>
    <property type="match status" value="1"/>
</dbReference>
<evidence type="ECO:0000256" key="6">
    <source>
        <dbReference type="ARBA" id="ARBA00022824"/>
    </source>
</evidence>
<dbReference type="HOGENOM" id="CLU_062461_0_0_1"/>
<keyword evidence="14" id="KW-1185">Reference proteome</keyword>
<dbReference type="PANTHER" id="PTHR28285">
    <property type="entry name" value="PROTEIN BIG1"/>
    <property type="match status" value="1"/>
</dbReference>
<dbReference type="eggNOG" id="ENOG502S6TD">
    <property type="taxonomic scope" value="Eukaryota"/>
</dbReference>
<dbReference type="Proteomes" id="UP000014074">
    <property type="component" value="Unassembled WGS sequence"/>
</dbReference>
<sequence length="275" mass="29910">MRLSTAAALLASTAVQAFSDSSPFVLLSTAQISDISKTEQLQTSGQVLDSAKKILSSCSTSRYVVVSQPNLHASDLRDRTGCLAPNLCRARDNKKIQGQFSVAEVIGQLATEDISNYIKSACEEKGKDVRVEEHQLSPLPGGASSSKRSAVMGDNDHELGQIVETVEASDDYTIIYLSSPHEGKPYESEFIEPVHMELKHRRSAPITIGRRADKADNRPLFEKYQFFTPGIFMGLLGAFVLLSILYVGISALSSLSVSYGAFDKEMGPAAQKKQM</sequence>
<keyword evidence="4 10" id="KW-0812">Transmembrane</keyword>
<keyword evidence="5 11" id="KW-0732">Signal</keyword>
<dbReference type="InterPro" id="IPR037654">
    <property type="entry name" value="Big1"/>
</dbReference>
<evidence type="ECO:0000256" key="7">
    <source>
        <dbReference type="ARBA" id="ARBA00022989"/>
    </source>
</evidence>
<dbReference type="RefSeq" id="XP_007915684.1">
    <property type="nucleotide sequence ID" value="XM_007917493.1"/>
</dbReference>
<dbReference type="GO" id="GO:0009272">
    <property type="term" value="P:fungal-type cell wall biogenesis"/>
    <property type="evidence" value="ECO:0007669"/>
    <property type="project" value="TreeGrafter"/>
</dbReference>
<evidence type="ECO:0000256" key="5">
    <source>
        <dbReference type="ARBA" id="ARBA00022729"/>
    </source>
</evidence>
<name>R8BJZ8_PHAM7</name>
<feature type="chain" id="PRO_5004462829" description="Protein BIG1" evidence="11">
    <location>
        <begin position="18"/>
        <end position="275"/>
    </location>
</feature>
<feature type="domain" description="V-type proton ATPase subunit S1/VOA1 transmembrane" evidence="12">
    <location>
        <begin position="225"/>
        <end position="264"/>
    </location>
</feature>
<feature type="signal peptide" evidence="11">
    <location>
        <begin position="1"/>
        <end position="17"/>
    </location>
</feature>
<comment type="subcellular location">
    <subcellularLocation>
        <location evidence="1">Endoplasmic reticulum membrane</location>
        <topology evidence="1">Single-pass type I membrane protein</topology>
    </subcellularLocation>
</comment>
<dbReference type="GO" id="GO:0005789">
    <property type="term" value="C:endoplasmic reticulum membrane"/>
    <property type="evidence" value="ECO:0007669"/>
    <property type="project" value="UniProtKB-SubCell"/>
</dbReference>
<evidence type="ECO:0000256" key="4">
    <source>
        <dbReference type="ARBA" id="ARBA00022692"/>
    </source>
</evidence>
<keyword evidence="6" id="KW-0256">Endoplasmic reticulum</keyword>
<evidence type="ECO:0000256" key="2">
    <source>
        <dbReference type="ARBA" id="ARBA00008203"/>
    </source>
</evidence>
<dbReference type="GO" id="GO:0071555">
    <property type="term" value="P:cell wall organization"/>
    <property type="evidence" value="ECO:0007669"/>
    <property type="project" value="UniProtKB-KW"/>
</dbReference>
<keyword evidence="8 10" id="KW-0472">Membrane</keyword>
<evidence type="ECO:0000256" key="10">
    <source>
        <dbReference type="SAM" id="Phobius"/>
    </source>
</evidence>
<keyword evidence="7 10" id="KW-1133">Transmembrane helix</keyword>
<dbReference type="InterPro" id="IPR046756">
    <property type="entry name" value="VAS1/VOA1_TM"/>
</dbReference>
<evidence type="ECO:0000256" key="11">
    <source>
        <dbReference type="SAM" id="SignalP"/>
    </source>
</evidence>
<reference evidence="14" key="1">
    <citation type="journal article" date="2013" name="Genome Announc.">
        <title>Draft genome sequence of the ascomycete Phaeoacremonium aleophilum strain UCR-PA7, a causal agent of the esca disease complex in grapevines.</title>
        <authorList>
            <person name="Blanco-Ulate B."/>
            <person name="Rolshausen P."/>
            <person name="Cantu D."/>
        </authorList>
    </citation>
    <scope>NUCLEOTIDE SEQUENCE [LARGE SCALE GENOMIC DNA]</scope>
    <source>
        <strain evidence="14">UCR-PA7</strain>
    </source>
</reference>